<dbReference type="InterPro" id="IPR026992">
    <property type="entry name" value="DIOX_N"/>
</dbReference>
<evidence type="ECO:0000313" key="4">
    <source>
        <dbReference type="Proteomes" id="UP000002282"/>
    </source>
</evidence>
<dbReference type="Gene3D" id="2.60.120.330">
    <property type="entry name" value="B-lactam Antibiotic, Isopenicillin N Synthase, Chain"/>
    <property type="match status" value="1"/>
</dbReference>
<evidence type="ECO:0000313" key="3">
    <source>
        <dbReference type="EMBL" id="EDW98017.1"/>
    </source>
</evidence>
<keyword evidence="4" id="KW-1185">Reference proteome</keyword>
<evidence type="ECO:0000259" key="2">
    <source>
        <dbReference type="PROSITE" id="PS51471"/>
    </source>
</evidence>
<comment type="similarity">
    <text evidence="1">Belongs to the iron/ascorbate-dependent oxidoreductase family.</text>
</comment>
<dbReference type="GO" id="GO:0046872">
    <property type="term" value="F:metal ion binding"/>
    <property type="evidence" value="ECO:0007669"/>
    <property type="project" value="UniProtKB-KW"/>
</dbReference>
<evidence type="ECO:0000256" key="1">
    <source>
        <dbReference type="RuleBase" id="RU003682"/>
    </source>
</evidence>
<organism evidence="3 4">
    <name type="scientific">Drosophila yakuba</name>
    <name type="common">Fruit fly</name>
    <dbReference type="NCBI Taxonomy" id="7245"/>
    <lineage>
        <taxon>Eukaryota</taxon>
        <taxon>Metazoa</taxon>
        <taxon>Ecdysozoa</taxon>
        <taxon>Arthropoda</taxon>
        <taxon>Hexapoda</taxon>
        <taxon>Insecta</taxon>
        <taxon>Pterygota</taxon>
        <taxon>Neoptera</taxon>
        <taxon>Endopterygota</taxon>
        <taxon>Diptera</taxon>
        <taxon>Brachycera</taxon>
        <taxon>Muscomorpha</taxon>
        <taxon>Ephydroidea</taxon>
        <taxon>Drosophilidae</taxon>
        <taxon>Drosophila</taxon>
        <taxon>Sophophora</taxon>
    </lineage>
</organism>
<dbReference type="SMR" id="B4PMB2"/>
<dbReference type="OMA" id="FTTRHDP"/>
<accession>B4PMB2</accession>
<keyword evidence="1 3" id="KW-0560">Oxidoreductase</keyword>
<dbReference type="Pfam" id="PF14226">
    <property type="entry name" value="DIOX_N"/>
    <property type="match status" value="1"/>
</dbReference>
<sequence length="321" mass="36005">MESEIETLLSQNAVPIINLGKGIEDVAKNLRKALSEKGYALLINHGISNEKIQTAWKYFDDFVELPDEVKLAYERSKAPDAENHGYVSPGMERFDGRTPELRHAYNICKLQDKFLPEQQLPGFTSHINALVGDFNELGRFILRALAISVGAPPSFFTDKHSYMLSDDRFSLTTLRLLYYPPVEGEDHGSCIRCGAHADYCTFTLLAQDSEGGLEVKLRGSERWERVGHLPGALFINCGETMAIWTDQLYHALQHRVVVPDQVDTRLRGRHSIAYFCHPDNSALIDPKELDFTTNQSINGGTHNAYDIAMALAKGAYAHNYS</sequence>
<dbReference type="Pfam" id="PF03171">
    <property type="entry name" value="2OG-FeII_Oxy"/>
    <property type="match status" value="1"/>
</dbReference>
<dbReference type="EMBL" id="CM000160">
    <property type="protein sequence ID" value="EDW98017.1"/>
    <property type="molecule type" value="Genomic_DNA"/>
</dbReference>
<dbReference type="PROSITE" id="PS51471">
    <property type="entry name" value="FE2OG_OXY"/>
    <property type="match status" value="1"/>
</dbReference>
<dbReference type="GO" id="GO:0016491">
    <property type="term" value="F:oxidoreductase activity"/>
    <property type="evidence" value="ECO:0007669"/>
    <property type="project" value="UniProtKB-KW"/>
</dbReference>
<name>B4PMB2_DROYA</name>
<dbReference type="PhylomeDB" id="B4PMB2"/>
<dbReference type="AlphaFoldDB" id="B4PMB2"/>
<dbReference type="Proteomes" id="UP000002282">
    <property type="component" value="Chromosome 3R"/>
</dbReference>
<feature type="domain" description="Fe2OG dioxygenase" evidence="2">
    <location>
        <begin position="170"/>
        <end position="278"/>
    </location>
</feature>
<keyword evidence="1" id="KW-0479">Metal-binding</keyword>
<dbReference type="SUPFAM" id="SSF51197">
    <property type="entry name" value="Clavaminate synthase-like"/>
    <property type="match status" value="1"/>
</dbReference>
<keyword evidence="1" id="KW-0408">Iron</keyword>
<dbReference type="InterPro" id="IPR050231">
    <property type="entry name" value="Iron_ascorbate_oxido_reductase"/>
</dbReference>
<dbReference type="KEGG" id="dya:Dyak_GE24029"/>
<dbReference type="HOGENOM" id="CLU_010119_6_2_1"/>
<dbReference type="InterPro" id="IPR027443">
    <property type="entry name" value="IPNS-like_sf"/>
</dbReference>
<reference evidence="3 4" key="1">
    <citation type="journal article" date="2007" name="Nature">
        <title>Evolution of genes and genomes on the Drosophila phylogeny.</title>
        <authorList>
            <consortium name="Drosophila 12 Genomes Consortium"/>
            <person name="Clark A.G."/>
            <person name="Eisen M.B."/>
            <person name="Smith D.R."/>
            <person name="Bergman C.M."/>
            <person name="Oliver B."/>
            <person name="Markow T.A."/>
            <person name="Kaufman T.C."/>
            <person name="Kellis M."/>
            <person name="Gelbart W."/>
            <person name="Iyer V.N."/>
            <person name="Pollard D.A."/>
            <person name="Sackton T.B."/>
            <person name="Larracuente A.M."/>
            <person name="Singh N.D."/>
            <person name="Abad J.P."/>
            <person name="Abt D.N."/>
            <person name="Adryan B."/>
            <person name="Aguade M."/>
            <person name="Akashi H."/>
            <person name="Anderson W.W."/>
            <person name="Aquadro C.F."/>
            <person name="Ardell D.H."/>
            <person name="Arguello R."/>
            <person name="Artieri C.G."/>
            <person name="Barbash D.A."/>
            <person name="Barker D."/>
            <person name="Barsanti P."/>
            <person name="Batterham P."/>
            <person name="Batzoglou S."/>
            <person name="Begun D."/>
            <person name="Bhutkar A."/>
            <person name="Blanco E."/>
            <person name="Bosak S.A."/>
            <person name="Bradley R.K."/>
            <person name="Brand A.D."/>
            <person name="Brent M.R."/>
            <person name="Brooks A.N."/>
            <person name="Brown R.H."/>
            <person name="Butlin R.K."/>
            <person name="Caggese C."/>
            <person name="Calvi B.R."/>
            <person name="Bernardo de Carvalho A."/>
            <person name="Caspi A."/>
            <person name="Castrezana S."/>
            <person name="Celniker S.E."/>
            <person name="Chang J.L."/>
            <person name="Chapple C."/>
            <person name="Chatterji S."/>
            <person name="Chinwalla A."/>
            <person name="Civetta A."/>
            <person name="Clifton S.W."/>
            <person name="Comeron J.M."/>
            <person name="Costello J.C."/>
            <person name="Coyne J.A."/>
            <person name="Daub J."/>
            <person name="David R.G."/>
            <person name="Delcher A.L."/>
            <person name="Delehaunty K."/>
            <person name="Do C.B."/>
            <person name="Ebling H."/>
            <person name="Edwards K."/>
            <person name="Eickbush T."/>
            <person name="Evans J.D."/>
            <person name="Filipski A."/>
            <person name="Findeiss S."/>
            <person name="Freyhult E."/>
            <person name="Fulton L."/>
            <person name="Fulton R."/>
            <person name="Garcia A.C."/>
            <person name="Gardiner A."/>
            <person name="Garfield D.A."/>
            <person name="Garvin B.E."/>
            <person name="Gibson G."/>
            <person name="Gilbert D."/>
            <person name="Gnerre S."/>
            <person name="Godfrey J."/>
            <person name="Good R."/>
            <person name="Gotea V."/>
            <person name="Gravely B."/>
            <person name="Greenberg A.J."/>
            <person name="Griffiths-Jones S."/>
            <person name="Gross S."/>
            <person name="Guigo R."/>
            <person name="Gustafson E.A."/>
            <person name="Haerty W."/>
            <person name="Hahn M.W."/>
            <person name="Halligan D.L."/>
            <person name="Halpern A.L."/>
            <person name="Halter G.M."/>
            <person name="Han M.V."/>
            <person name="Heger A."/>
            <person name="Hillier L."/>
            <person name="Hinrichs A.S."/>
            <person name="Holmes I."/>
            <person name="Hoskins R.A."/>
            <person name="Hubisz M.J."/>
            <person name="Hultmark D."/>
            <person name="Huntley M.A."/>
            <person name="Jaffe D.B."/>
            <person name="Jagadeeshan S."/>
            <person name="Jeck W.R."/>
            <person name="Johnson J."/>
            <person name="Jones C.D."/>
            <person name="Jordan W.C."/>
            <person name="Karpen G.H."/>
            <person name="Kataoka E."/>
            <person name="Keightley P.D."/>
            <person name="Kheradpour P."/>
            <person name="Kirkness E.F."/>
            <person name="Koerich L.B."/>
            <person name="Kristiansen K."/>
            <person name="Kudrna D."/>
            <person name="Kulathinal R.J."/>
            <person name="Kumar S."/>
            <person name="Kwok R."/>
            <person name="Lander E."/>
            <person name="Langley C.H."/>
            <person name="Lapoint R."/>
            <person name="Lazzaro B.P."/>
            <person name="Lee S.J."/>
            <person name="Levesque L."/>
            <person name="Li R."/>
            <person name="Lin C.F."/>
            <person name="Lin M.F."/>
            <person name="Lindblad-Toh K."/>
            <person name="Llopart A."/>
            <person name="Long M."/>
            <person name="Low L."/>
            <person name="Lozovsky E."/>
            <person name="Lu J."/>
            <person name="Luo M."/>
            <person name="Machado C.A."/>
            <person name="Makalowski W."/>
            <person name="Marzo M."/>
            <person name="Matsuda M."/>
            <person name="Matzkin L."/>
            <person name="McAllister B."/>
            <person name="McBride C.S."/>
            <person name="McKernan B."/>
            <person name="McKernan K."/>
            <person name="Mendez-Lago M."/>
            <person name="Minx P."/>
            <person name="Mollenhauer M.U."/>
            <person name="Montooth K."/>
            <person name="Mount S.M."/>
            <person name="Mu X."/>
            <person name="Myers E."/>
            <person name="Negre B."/>
            <person name="Newfeld S."/>
            <person name="Nielsen R."/>
            <person name="Noor M.A."/>
            <person name="O'Grady P."/>
            <person name="Pachter L."/>
            <person name="Papaceit M."/>
            <person name="Parisi M.J."/>
            <person name="Parisi M."/>
            <person name="Parts L."/>
            <person name="Pedersen J.S."/>
            <person name="Pesole G."/>
            <person name="Phillippy A.M."/>
            <person name="Ponting C.P."/>
            <person name="Pop M."/>
            <person name="Porcelli D."/>
            <person name="Powell J.R."/>
            <person name="Prohaska S."/>
            <person name="Pruitt K."/>
            <person name="Puig M."/>
            <person name="Quesneville H."/>
            <person name="Ram K.R."/>
            <person name="Rand D."/>
            <person name="Rasmussen M.D."/>
            <person name="Reed L.K."/>
            <person name="Reenan R."/>
            <person name="Reily A."/>
            <person name="Remington K.A."/>
            <person name="Rieger T.T."/>
            <person name="Ritchie M.G."/>
            <person name="Robin C."/>
            <person name="Rogers Y.H."/>
            <person name="Rohde C."/>
            <person name="Rozas J."/>
            <person name="Rubenfield M.J."/>
            <person name="Ruiz A."/>
            <person name="Russo S."/>
            <person name="Salzberg S.L."/>
            <person name="Sanchez-Gracia A."/>
            <person name="Saranga D.J."/>
            <person name="Sato H."/>
            <person name="Schaeffer S.W."/>
            <person name="Schatz M.C."/>
            <person name="Schlenke T."/>
            <person name="Schwartz R."/>
            <person name="Segarra C."/>
            <person name="Singh R.S."/>
            <person name="Sirot L."/>
            <person name="Sirota M."/>
            <person name="Sisneros N.B."/>
            <person name="Smith C.D."/>
            <person name="Smith T.F."/>
            <person name="Spieth J."/>
            <person name="Stage D.E."/>
            <person name="Stark A."/>
            <person name="Stephan W."/>
            <person name="Strausberg R.L."/>
            <person name="Strempel S."/>
            <person name="Sturgill D."/>
            <person name="Sutton G."/>
            <person name="Sutton G.G."/>
            <person name="Tao W."/>
            <person name="Teichmann S."/>
            <person name="Tobari Y.N."/>
            <person name="Tomimura Y."/>
            <person name="Tsolas J.M."/>
            <person name="Valente V.L."/>
            <person name="Venter E."/>
            <person name="Venter J.C."/>
            <person name="Vicario S."/>
            <person name="Vieira F.G."/>
            <person name="Vilella A.J."/>
            <person name="Villasante A."/>
            <person name="Walenz B."/>
            <person name="Wang J."/>
            <person name="Wasserman M."/>
            <person name="Watts T."/>
            <person name="Wilson D."/>
            <person name="Wilson R.K."/>
            <person name="Wing R.A."/>
            <person name="Wolfner M.F."/>
            <person name="Wong A."/>
            <person name="Wong G.K."/>
            <person name="Wu C.I."/>
            <person name="Wu G."/>
            <person name="Yamamoto D."/>
            <person name="Yang H.P."/>
            <person name="Yang S.P."/>
            <person name="Yorke J.A."/>
            <person name="Yoshida K."/>
            <person name="Zdobnov E."/>
            <person name="Zhang P."/>
            <person name="Zhang Y."/>
            <person name="Zimin A.V."/>
            <person name="Baldwin J."/>
            <person name="Abdouelleil A."/>
            <person name="Abdulkadir J."/>
            <person name="Abebe A."/>
            <person name="Abera B."/>
            <person name="Abreu J."/>
            <person name="Acer S.C."/>
            <person name="Aftuck L."/>
            <person name="Alexander A."/>
            <person name="An P."/>
            <person name="Anderson E."/>
            <person name="Anderson S."/>
            <person name="Arachi H."/>
            <person name="Azer M."/>
            <person name="Bachantsang P."/>
            <person name="Barry A."/>
            <person name="Bayul T."/>
            <person name="Berlin A."/>
            <person name="Bessette D."/>
            <person name="Bloom T."/>
            <person name="Blye J."/>
            <person name="Boguslavskiy L."/>
            <person name="Bonnet C."/>
            <person name="Boukhgalter B."/>
            <person name="Bourzgui I."/>
            <person name="Brown A."/>
            <person name="Cahill P."/>
            <person name="Channer S."/>
            <person name="Cheshatsang Y."/>
            <person name="Chuda L."/>
            <person name="Citroen M."/>
            <person name="Collymore A."/>
            <person name="Cooke P."/>
            <person name="Costello M."/>
            <person name="D'Aco K."/>
            <person name="Daza R."/>
            <person name="De Haan G."/>
            <person name="DeGray S."/>
            <person name="DeMaso C."/>
            <person name="Dhargay N."/>
            <person name="Dooley K."/>
            <person name="Dooley E."/>
            <person name="Doricent M."/>
            <person name="Dorje P."/>
            <person name="Dorjee K."/>
            <person name="Dupes A."/>
            <person name="Elong R."/>
            <person name="Falk J."/>
            <person name="Farina A."/>
            <person name="Faro S."/>
            <person name="Ferguson D."/>
            <person name="Fisher S."/>
            <person name="Foley C.D."/>
            <person name="Franke A."/>
            <person name="Friedrich D."/>
            <person name="Gadbois L."/>
            <person name="Gearin G."/>
            <person name="Gearin C.R."/>
            <person name="Giannoukos G."/>
            <person name="Goode T."/>
            <person name="Graham J."/>
            <person name="Grandbois E."/>
            <person name="Grewal S."/>
            <person name="Gyaltsen K."/>
            <person name="Hafez N."/>
            <person name="Hagos B."/>
            <person name="Hall J."/>
            <person name="Henson C."/>
            <person name="Hollinger A."/>
            <person name="Honan T."/>
            <person name="Huard M.D."/>
            <person name="Hughes L."/>
            <person name="Hurhula B."/>
            <person name="Husby M.E."/>
            <person name="Kamat A."/>
            <person name="Kanga B."/>
            <person name="Kashin S."/>
            <person name="Khazanovich D."/>
            <person name="Kisner P."/>
            <person name="Lance K."/>
            <person name="Lara M."/>
            <person name="Lee W."/>
            <person name="Lennon N."/>
            <person name="Letendre F."/>
            <person name="LeVine R."/>
            <person name="Lipovsky A."/>
            <person name="Liu X."/>
            <person name="Liu J."/>
            <person name="Liu S."/>
            <person name="Lokyitsang T."/>
            <person name="Lokyitsang Y."/>
            <person name="Lubonja R."/>
            <person name="Lui A."/>
            <person name="MacDonald P."/>
            <person name="Magnisalis V."/>
            <person name="Maru K."/>
            <person name="Matthews C."/>
            <person name="McCusker W."/>
            <person name="McDonough S."/>
            <person name="Mehta T."/>
            <person name="Meldrim J."/>
            <person name="Meneus L."/>
            <person name="Mihai O."/>
            <person name="Mihalev A."/>
            <person name="Mihova T."/>
            <person name="Mittelman R."/>
            <person name="Mlenga V."/>
            <person name="Montmayeur A."/>
            <person name="Mulrain L."/>
            <person name="Navidi A."/>
            <person name="Naylor J."/>
            <person name="Negash T."/>
            <person name="Nguyen T."/>
            <person name="Nguyen N."/>
            <person name="Nicol R."/>
            <person name="Norbu C."/>
            <person name="Norbu N."/>
            <person name="Novod N."/>
            <person name="O'Neill B."/>
            <person name="Osman S."/>
            <person name="Markiewicz E."/>
            <person name="Oyono O.L."/>
            <person name="Patti C."/>
            <person name="Phunkhang P."/>
            <person name="Pierre F."/>
            <person name="Priest M."/>
            <person name="Raghuraman S."/>
            <person name="Rege F."/>
            <person name="Reyes R."/>
            <person name="Rise C."/>
            <person name="Rogov P."/>
            <person name="Ross K."/>
            <person name="Ryan E."/>
            <person name="Settipalli S."/>
            <person name="Shea T."/>
            <person name="Sherpa N."/>
            <person name="Shi L."/>
            <person name="Shih D."/>
            <person name="Sparrow T."/>
            <person name="Spaulding J."/>
            <person name="Stalker J."/>
            <person name="Stange-Thomann N."/>
            <person name="Stavropoulos S."/>
            <person name="Stone C."/>
            <person name="Strader C."/>
            <person name="Tesfaye S."/>
            <person name="Thomson T."/>
            <person name="Thoulutsang Y."/>
            <person name="Thoulutsang D."/>
            <person name="Topham K."/>
            <person name="Topping I."/>
            <person name="Tsamla T."/>
            <person name="Vassiliev H."/>
            <person name="Vo A."/>
            <person name="Wangchuk T."/>
            <person name="Wangdi T."/>
            <person name="Weiand M."/>
            <person name="Wilkinson J."/>
            <person name="Wilson A."/>
            <person name="Yadav S."/>
            <person name="Young G."/>
            <person name="Yu Q."/>
            <person name="Zembek L."/>
            <person name="Zhong D."/>
            <person name="Zimmer A."/>
            <person name="Zwirko Z."/>
            <person name="Jaffe D.B."/>
            <person name="Alvarez P."/>
            <person name="Brockman W."/>
            <person name="Butler J."/>
            <person name="Chin C."/>
            <person name="Gnerre S."/>
            <person name="Grabherr M."/>
            <person name="Kleber M."/>
            <person name="Mauceli E."/>
            <person name="MacCallum I."/>
        </authorList>
    </citation>
    <scope>NUCLEOTIDE SEQUENCE [LARGE SCALE GENOMIC DNA]</scope>
    <source>
        <strain evidence="4">Tai18E2 / Tucson 14021-0261.01</strain>
    </source>
</reference>
<dbReference type="eggNOG" id="KOG0143">
    <property type="taxonomic scope" value="Eukaryota"/>
</dbReference>
<dbReference type="InterPro" id="IPR044861">
    <property type="entry name" value="IPNS-like_FE2OG_OXY"/>
</dbReference>
<reference evidence="3 4" key="2">
    <citation type="journal article" date="2007" name="PLoS Biol.">
        <title>Principles of genome evolution in the Drosophila melanogaster species group.</title>
        <authorList>
            <person name="Ranz J.M."/>
            <person name="Maurin D."/>
            <person name="Chan Y.S."/>
            <person name="von Grotthuss M."/>
            <person name="Hillier L.W."/>
            <person name="Roote J."/>
            <person name="Ashburner M."/>
            <person name="Bergman C.M."/>
        </authorList>
    </citation>
    <scope>NUCLEOTIDE SEQUENCE [LARGE SCALE GENOMIC DNA]</scope>
    <source>
        <strain evidence="4">Tai18E2 / Tucson 14021-0261.01</strain>
    </source>
</reference>
<protein>
    <recommendedName>
        <fullName evidence="2">Fe2OG dioxygenase domain-containing protein</fullName>
    </recommendedName>
</protein>
<dbReference type="InterPro" id="IPR005123">
    <property type="entry name" value="Oxoglu/Fe-dep_dioxygenase_dom"/>
</dbReference>
<gene>
    <name evidence="3" type="primary">Dyak\GE24029</name>
    <name evidence="3" type="synonym">dyak_GLEANR_7763</name>
    <name evidence="3" type="synonym">GE24029</name>
    <name evidence="3" type="ORF">Dyak_GE24029</name>
</gene>
<dbReference type="OrthoDB" id="288590at2759"/>
<proteinExistence type="inferred from homology"/>
<dbReference type="PANTHER" id="PTHR47990">
    <property type="entry name" value="2-OXOGLUTARATE (2OG) AND FE(II)-DEPENDENT OXYGENASE SUPERFAMILY PROTEIN-RELATED"/>
    <property type="match status" value="1"/>
</dbReference>